<accession>A0A562NNY6</accession>
<evidence type="ECO:0008006" key="4">
    <source>
        <dbReference type="Google" id="ProtNLM"/>
    </source>
</evidence>
<feature type="transmembrane region" description="Helical" evidence="1">
    <location>
        <begin position="203"/>
        <end position="221"/>
    </location>
</feature>
<gene>
    <name evidence="2" type="ORF">IQ24_02591</name>
</gene>
<feature type="transmembrane region" description="Helical" evidence="1">
    <location>
        <begin position="169"/>
        <end position="191"/>
    </location>
</feature>
<protein>
    <recommendedName>
        <fullName evidence="4">DUF998 domain-containing protein</fullName>
    </recommendedName>
</protein>
<dbReference type="Proteomes" id="UP000316225">
    <property type="component" value="Unassembled WGS sequence"/>
</dbReference>
<keyword evidence="1" id="KW-0812">Transmembrane</keyword>
<proteinExistence type="predicted"/>
<dbReference type="RefSeq" id="WP_145398463.1">
    <property type="nucleotide sequence ID" value="NZ_VLKU01000007.1"/>
</dbReference>
<feature type="transmembrane region" description="Helical" evidence="1">
    <location>
        <begin position="26"/>
        <end position="44"/>
    </location>
</feature>
<dbReference type="OrthoDB" id="9803163at2"/>
<feature type="transmembrane region" description="Helical" evidence="1">
    <location>
        <begin position="136"/>
        <end position="157"/>
    </location>
</feature>
<evidence type="ECO:0000313" key="3">
    <source>
        <dbReference type="Proteomes" id="UP000316225"/>
    </source>
</evidence>
<keyword evidence="3" id="KW-1185">Reference proteome</keyword>
<comment type="caution">
    <text evidence="2">The sequence shown here is derived from an EMBL/GenBank/DDBJ whole genome shotgun (WGS) entry which is preliminary data.</text>
</comment>
<evidence type="ECO:0000313" key="2">
    <source>
        <dbReference type="EMBL" id="TWI33446.1"/>
    </source>
</evidence>
<keyword evidence="1" id="KW-0472">Membrane</keyword>
<keyword evidence="1" id="KW-1133">Transmembrane helix</keyword>
<organism evidence="2 3">
    <name type="scientific">Paracoccus sulfuroxidans</name>
    <dbReference type="NCBI Taxonomy" id="384678"/>
    <lineage>
        <taxon>Bacteria</taxon>
        <taxon>Pseudomonadati</taxon>
        <taxon>Pseudomonadota</taxon>
        <taxon>Alphaproteobacteria</taxon>
        <taxon>Rhodobacterales</taxon>
        <taxon>Paracoccaceae</taxon>
        <taxon>Paracoccus</taxon>
    </lineage>
</organism>
<dbReference type="EMBL" id="VLKU01000007">
    <property type="protein sequence ID" value="TWI33446.1"/>
    <property type="molecule type" value="Genomic_DNA"/>
</dbReference>
<feature type="transmembrane region" description="Helical" evidence="1">
    <location>
        <begin position="56"/>
        <end position="79"/>
    </location>
</feature>
<dbReference type="AlphaFoldDB" id="A0A562NNY6"/>
<sequence>MTPSALHLLQERANQLVQSYESQRRSIGLMGFLLPAALIGWSIGFQQGMRNSISAYYYTAMGSIMVGTLCAIAVFLWSYKGYLPLPGERITDRATARTGAIGAALTAMAPIVPPPGWPQTVLQQIFGNTTSEALHWIGAALFFGALSVFCLILFVRGDTSKPRKRRQNAVYRICGGIILSSMVAIVLLKLIPGLGRALAPYHPVFWLEALAIVAFANSWLIKGHAGRAVQAVVTRMRAGLR</sequence>
<name>A0A562NNY6_9RHOB</name>
<evidence type="ECO:0000256" key="1">
    <source>
        <dbReference type="SAM" id="Phobius"/>
    </source>
</evidence>
<reference evidence="2 3" key="1">
    <citation type="journal article" date="2015" name="Stand. Genomic Sci.">
        <title>Genomic Encyclopedia of Bacterial and Archaeal Type Strains, Phase III: the genomes of soil and plant-associated and newly described type strains.</title>
        <authorList>
            <person name="Whitman W.B."/>
            <person name="Woyke T."/>
            <person name="Klenk H.P."/>
            <person name="Zhou Y."/>
            <person name="Lilburn T.G."/>
            <person name="Beck B.J."/>
            <person name="De Vos P."/>
            <person name="Vandamme P."/>
            <person name="Eisen J.A."/>
            <person name="Garrity G."/>
            <person name="Hugenholtz P."/>
            <person name="Kyrpides N.C."/>
        </authorList>
    </citation>
    <scope>NUCLEOTIDE SEQUENCE [LARGE SCALE GENOMIC DNA]</scope>
    <source>
        <strain evidence="2 3">CGMCC 1.5364</strain>
    </source>
</reference>